<dbReference type="CDD" id="cd00950">
    <property type="entry name" value="DHDPS"/>
    <property type="match status" value="1"/>
</dbReference>
<dbReference type="RefSeq" id="WP_102952148.1">
    <property type="nucleotide sequence ID" value="NZ_CP024847.1"/>
</dbReference>
<keyword evidence="9 12" id="KW-0456">Lyase</keyword>
<dbReference type="Proteomes" id="UP000236655">
    <property type="component" value="Chromosome"/>
</dbReference>
<feature type="active site" description="Proton donor/acceptor" evidence="12 14">
    <location>
        <position position="134"/>
    </location>
</feature>
<dbReference type="SMART" id="SM01130">
    <property type="entry name" value="DHDPS"/>
    <property type="match status" value="1"/>
</dbReference>
<dbReference type="PANTHER" id="PTHR12128">
    <property type="entry name" value="DIHYDRODIPICOLINATE SYNTHASE"/>
    <property type="match status" value="1"/>
</dbReference>
<dbReference type="InterPro" id="IPR013785">
    <property type="entry name" value="Aldolase_TIM"/>
</dbReference>
<evidence type="ECO:0000256" key="13">
    <source>
        <dbReference type="PIRNR" id="PIRNR001365"/>
    </source>
</evidence>
<keyword evidence="6 12" id="KW-0028">Amino-acid biosynthesis</keyword>
<dbReference type="UniPathway" id="UPA00034">
    <property type="reaction ID" value="UER00017"/>
</dbReference>
<feature type="active site" description="Schiff-base intermediate with substrate" evidence="12 14">
    <location>
        <position position="163"/>
    </location>
</feature>
<dbReference type="EMBL" id="CP024847">
    <property type="protein sequence ID" value="AUR52861.1"/>
    <property type="molecule type" value="Genomic_DNA"/>
</dbReference>
<dbReference type="InterPro" id="IPR020625">
    <property type="entry name" value="Schiff_base-form_aldolases_AS"/>
</dbReference>
<reference evidence="17" key="1">
    <citation type="submission" date="2017-11" db="EMBL/GenBank/DDBJ databases">
        <authorList>
            <person name="Chan K.G."/>
            <person name="Lee L.S."/>
        </authorList>
    </citation>
    <scope>NUCLEOTIDE SEQUENCE [LARGE SCALE GENOMIC DNA]</scope>
    <source>
        <strain evidence="17">DSM 100970</strain>
    </source>
</reference>
<proteinExistence type="inferred from homology"/>
<dbReference type="OrthoDB" id="9782828at2"/>
<evidence type="ECO:0000256" key="1">
    <source>
        <dbReference type="ARBA" id="ARBA00003294"/>
    </source>
</evidence>
<dbReference type="EC" id="4.3.3.7" evidence="4 12"/>
<keyword evidence="8 12" id="KW-0457">Lysine biosynthesis</keyword>
<dbReference type="Gene3D" id="3.20.20.70">
    <property type="entry name" value="Aldolase class I"/>
    <property type="match status" value="1"/>
</dbReference>
<evidence type="ECO:0000256" key="6">
    <source>
        <dbReference type="ARBA" id="ARBA00022605"/>
    </source>
</evidence>
<feature type="site" description="Part of a proton relay during catalysis" evidence="12">
    <location>
        <position position="44"/>
    </location>
</feature>
<evidence type="ECO:0000256" key="9">
    <source>
        <dbReference type="ARBA" id="ARBA00023239"/>
    </source>
</evidence>
<dbReference type="HAMAP" id="MF_00418">
    <property type="entry name" value="DapA"/>
    <property type="match status" value="1"/>
</dbReference>
<evidence type="ECO:0000256" key="2">
    <source>
        <dbReference type="ARBA" id="ARBA00005120"/>
    </source>
</evidence>
<evidence type="ECO:0000256" key="4">
    <source>
        <dbReference type="ARBA" id="ARBA00012086"/>
    </source>
</evidence>
<evidence type="ECO:0000256" key="7">
    <source>
        <dbReference type="ARBA" id="ARBA00022915"/>
    </source>
</evidence>
<evidence type="ECO:0000256" key="11">
    <source>
        <dbReference type="ARBA" id="ARBA00047836"/>
    </source>
</evidence>
<dbReference type="SUPFAM" id="SSF51569">
    <property type="entry name" value="Aldolase"/>
    <property type="match status" value="1"/>
</dbReference>
<dbReference type="PIRSF" id="PIRSF001365">
    <property type="entry name" value="DHDPS"/>
    <property type="match status" value="1"/>
</dbReference>
<dbReference type="KEGG" id="nba:CUN60_11330"/>
<dbReference type="InterPro" id="IPR005263">
    <property type="entry name" value="DapA"/>
</dbReference>
<keyword evidence="17" id="KW-1185">Reference proteome</keyword>
<keyword evidence="5 12" id="KW-0963">Cytoplasm</keyword>
<evidence type="ECO:0000256" key="12">
    <source>
        <dbReference type="HAMAP-Rule" id="MF_00418"/>
    </source>
</evidence>
<feature type="binding site" evidence="12 15">
    <location>
        <position position="205"/>
    </location>
    <ligand>
        <name>pyruvate</name>
        <dbReference type="ChEBI" id="CHEBI:15361"/>
    </ligand>
</feature>
<evidence type="ECO:0000256" key="15">
    <source>
        <dbReference type="PIRSR" id="PIRSR001365-2"/>
    </source>
</evidence>
<dbReference type="GO" id="GO:0005829">
    <property type="term" value="C:cytosol"/>
    <property type="evidence" value="ECO:0007669"/>
    <property type="project" value="TreeGrafter"/>
</dbReference>
<gene>
    <name evidence="12" type="primary">dapA</name>
    <name evidence="16" type="ORF">CUN60_11330</name>
</gene>
<evidence type="ECO:0000256" key="10">
    <source>
        <dbReference type="ARBA" id="ARBA00023270"/>
    </source>
</evidence>
<evidence type="ECO:0000256" key="3">
    <source>
        <dbReference type="ARBA" id="ARBA00007592"/>
    </source>
</evidence>
<dbReference type="PROSITE" id="PS00666">
    <property type="entry name" value="DHDPS_2"/>
    <property type="match status" value="1"/>
</dbReference>
<dbReference type="NCBIfam" id="TIGR00674">
    <property type="entry name" value="dapA"/>
    <property type="match status" value="1"/>
</dbReference>
<comment type="subunit">
    <text evidence="12">Homotetramer; dimer of dimers.</text>
</comment>
<dbReference type="GO" id="GO:0019877">
    <property type="term" value="P:diaminopimelate biosynthetic process"/>
    <property type="evidence" value="ECO:0007669"/>
    <property type="project" value="UniProtKB-UniRule"/>
</dbReference>
<evidence type="ECO:0000256" key="8">
    <source>
        <dbReference type="ARBA" id="ARBA00023154"/>
    </source>
</evidence>
<keyword evidence="7 12" id="KW-0220">Diaminopimelate biosynthesis</keyword>
<comment type="function">
    <text evidence="1 12">Catalyzes the condensation of (S)-aspartate-beta-semialdehyde [(S)-ASA] and pyruvate to 4-hydroxy-tetrahydrodipicolinate (HTPA).</text>
</comment>
<evidence type="ECO:0000256" key="5">
    <source>
        <dbReference type="ARBA" id="ARBA00022490"/>
    </source>
</evidence>
<dbReference type="GO" id="GO:0008840">
    <property type="term" value="F:4-hydroxy-tetrahydrodipicolinate synthase activity"/>
    <property type="evidence" value="ECO:0007669"/>
    <property type="project" value="UniProtKB-UniRule"/>
</dbReference>
<comment type="caution">
    <text evidence="12">Was originally thought to be a dihydrodipicolinate synthase (DHDPS), catalyzing the condensation of (S)-aspartate-beta-semialdehyde [(S)-ASA] and pyruvate to dihydrodipicolinate (DHDP). However, it was shown in E.coli that the product of the enzymatic reaction is not dihydrodipicolinate but in fact (4S)-4-hydroxy-2,3,4,5-tetrahydro-(2S)-dipicolinic acid (HTPA), and that the consecutive dehydration reaction leading to DHDP is not spontaneous but catalyzed by DapB.</text>
</comment>
<dbReference type="Pfam" id="PF00701">
    <property type="entry name" value="DHDPS"/>
    <property type="match status" value="1"/>
</dbReference>
<organism evidence="16 17">
    <name type="scientific">Aquella oligotrophica</name>
    <dbReference type="NCBI Taxonomy" id="2067065"/>
    <lineage>
        <taxon>Bacteria</taxon>
        <taxon>Pseudomonadati</taxon>
        <taxon>Pseudomonadota</taxon>
        <taxon>Betaproteobacteria</taxon>
        <taxon>Neisseriales</taxon>
        <taxon>Neisseriaceae</taxon>
        <taxon>Aquella</taxon>
    </lineage>
</organism>
<dbReference type="GO" id="GO:0009089">
    <property type="term" value="P:lysine biosynthetic process via diaminopimelate"/>
    <property type="evidence" value="ECO:0007669"/>
    <property type="project" value="UniProtKB-UniRule"/>
</dbReference>
<comment type="catalytic activity">
    <reaction evidence="11 12">
        <text>L-aspartate 4-semialdehyde + pyruvate = (2S,4S)-4-hydroxy-2,3,4,5-tetrahydrodipicolinate + H2O + H(+)</text>
        <dbReference type="Rhea" id="RHEA:34171"/>
        <dbReference type="ChEBI" id="CHEBI:15361"/>
        <dbReference type="ChEBI" id="CHEBI:15377"/>
        <dbReference type="ChEBI" id="CHEBI:15378"/>
        <dbReference type="ChEBI" id="CHEBI:67139"/>
        <dbReference type="ChEBI" id="CHEBI:537519"/>
        <dbReference type="EC" id="4.3.3.7"/>
    </reaction>
</comment>
<comment type="subcellular location">
    <subcellularLocation>
        <location evidence="12">Cytoplasm</location>
    </subcellularLocation>
</comment>
<dbReference type="PANTHER" id="PTHR12128:SF66">
    <property type="entry name" value="4-HYDROXY-2-OXOGLUTARATE ALDOLASE, MITOCHONDRIAL"/>
    <property type="match status" value="1"/>
</dbReference>
<dbReference type="PROSITE" id="PS00665">
    <property type="entry name" value="DHDPS_1"/>
    <property type="match status" value="1"/>
</dbReference>
<dbReference type="InterPro" id="IPR020624">
    <property type="entry name" value="Schiff_base-form_aldolases_CS"/>
</dbReference>
<name>A0A2I7N8U2_9NEIS</name>
<evidence type="ECO:0000313" key="17">
    <source>
        <dbReference type="Proteomes" id="UP000236655"/>
    </source>
</evidence>
<feature type="site" description="Part of a proton relay during catalysis" evidence="12">
    <location>
        <position position="108"/>
    </location>
</feature>
<comment type="similarity">
    <text evidence="3 12 13">Belongs to the DapA family.</text>
</comment>
<sequence>MLKGCITALVTPMDRNGQVDYDSLTKLVEFQIENKVDGLVVMGTTGESTALTSEEKLAVIKHVININQGRIKIIIGVSAVSTQSGLDCFKLLEGISGIDYLMCVTPYYVKPTQEGLYLHFATLAKATKLPIILYNVPGRTATDLSDTTTLRLATEFSNIVGLKDATGNIKRCGYLVRNRPAGFSLLSGDDGTLLQFLLTGGDGVISVASNNCPAEMVELCKYGLAGNFKEAQQVNQKLEPLYDTLFCEANPIPVKWALFYQQIIGSPQLRLPLTELTPQNQLKVKAALEAV</sequence>
<dbReference type="InterPro" id="IPR002220">
    <property type="entry name" value="DapA-like"/>
</dbReference>
<dbReference type="PRINTS" id="PR00146">
    <property type="entry name" value="DHPICSNTHASE"/>
</dbReference>
<comment type="pathway">
    <text evidence="2 12">Amino-acid biosynthesis; L-lysine biosynthesis via DAP pathway; (S)-tetrahydrodipicolinate from L-aspartate: step 3/4.</text>
</comment>
<accession>A0A2I7N8U2</accession>
<evidence type="ECO:0000313" key="16">
    <source>
        <dbReference type="EMBL" id="AUR52861.1"/>
    </source>
</evidence>
<keyword evidence="10 12" id="KW-0704">Schiff base</keyword>
<dbReference type="AlphaFoldDB" id="A0A2I7N8U2"/>
<evidence type="ECO:0000256" key="14">
    <source>
        <dbReference type="PIRSR" id="PIRSR001365-1"/>
    </source>
</evidence>
<feature type="binding site" evidence="12 15">
    <location>
        <position position="45"/>
    </location>
    <ligand>
        <name>pyruvate</name>
        <dbReference type="ChEBI" id="CHEBI:15361"/>
    </ligand>
</feature>
<protein>
    <recommendedName>
        <fullName evidence="4 12">4-hydroxy-tetrahydrodipicolinate synthase</fullName>
        <shortName evidence="12">HTPA synthase</shortName>
        <ecNumber evidence="4 12">4.3.3.7</ecNumber>
    </recommendedName>
</protein>